<accession>S7WE03</accession>
<dbReference type="GO" id="GO:0007059">
    <property type="term" value="P:chromosome segregation"/>
    <property type="evidence" value="ECO:0007669"/>
    <property type="project" value="TreeGrafter"/>
</dbReference>
<name>S7WE03_SPRLO</name>
<dbReference type="Pfam" id="PF00069">
    <property type="entry name" value="Pkinase"/>
    <property type="match status" value="1"/>
</dbReference>
<dbReference type="EMBL" id="ATCN01000046">
    <property type="protein sequence ID" value="EPR80007.1"/>
    <property type="molecule type" value="Genomic_DNA"/>
</dbReference>
<dbReference type="OMA" id="CETERYQ"/>
<comment type="caution">
    <text evidence="8">The sequence shown here is derived from an EMBL/GenBank/DDBJ whole genome shotgun (WGS) entry which is preliminary data.</text>
</comment>
<dbReference type="GO" id="GO:0005634">
    <property type="term" value="C:nucleus"/>
    <property type="evidence" value="ECO:0007669"/>
    <property type="project" value="TreeGrafter"/>
</dbReference>
<dbReference type="InterPro" id="IPR017441">
    <property type="entry name" value="Protein_kinase_ATP_BS"/>
</dbReference>
<dbReference type="InterPro" id="IPR008271">
    <property type="entry name" value="Ser/Thr_kinase_AS"/>
</dbReference>
<keyword evidence="5 6" id="KW-0067">ATP-binding</keyword>
<evidence type="ECO:0000313" key="9">
    <source>
        <dbReference type="Proteomes" id="UP000014978"/>
    </source>
</evidence>
<dbReference type="PROSITE" id="PS00107">
    <property type="entry name" value="PROTEIN_KINASE_ATP"/>
    <property type="match status" value="1"/>
</dbReference>
<dbReference type="GO" id="GO:0034501">
    <property type="term" value="P:protein localization to kinetochore"/>
    <property type="evidence" value="ECO:0007669"/>
    <property type="project" value="TreeGrafter"/>
</dbReference>
<dbReference type="STRING" id="1358809.S7WE03"/>
<dbReference type="Gene3D" id="3.30.200.20">
    <property type="entry name" value="Phosphorylase Kinase, domain 1"/>
    <property type="match status" value="1"/>
</dbReference>
<keyword evidence="3 6" id="KW-0547">Nucleotide-binding</keyword>
<keyword evidence="4 8" id="KW-0418">Kinase</keyword>
<evidence type="ECO:0000256" key="3">
    <source>
        <dbReference type="ARBA" id="ARBA00022741"/>
    </source>
</evidence>
<sequence length="741" mass="87792">MFTLDNIFSSFDLYLHLHTEKFTSLDIGQQLKIYSQIVARDFQPDEYMCEIWMEYIILIGINECEHRDKTYFLNKENQTTQSLSSISFLDNFIITEYGVMEVRDTFFILKMNFYKFINYCIRFLTFEYKCLCKEGQIYLDKEQNMVFNDKIKEYVDYVSHKDFENKHIILEIIKKFRNNEIDKIEEKYYVRIETIIKNLTKKSKDEKRNTGSILKENEMEINNKREKENNDNHIKRKEIQVIENNINFNENISLERKKFKIEDDKHQENEKKINNSDEDSFLKNSLNKISLEDDQIKENLATNKIKSKDYVKENQSISVNNQKTNQEIKKIEVGCIKLNSEVEDITDINKFKKYSKLKEINNFNVNDNDGLNIKKDENSDEELKYRKIGKKTYKKDSYKNKGGFKLESIYINDREYFIVKRIGKGGSGSVFLVIQQSNKGMPHNYYNDVTMYAMKEVKIVGDDSLKNIKKEIDILECFKETDGIIQIIDWEQKKDYMYILLEYGEYDLNSVMRVLPGVKNNLKEGVISNFPYNKILAIWEELLLIIQKVHSARIIHKDLKPGNFVFVNGRIKLIDFGISNRIPSDTTNVRDQSQAGTINYLAPEGAHCEDNKIGRSSDVWSLGVILYEMVYKKVPMHKYKTFLQKYDWLKSKKEIEYFYGNEDSVSKDKQATNSYNLIFLISIIKKCLVYEPKERATVEELLNMMDAHKRRTSFSKEEFVNLLKELGYTSQNQEILKKYFP</sequence>
<dbReference type="InterPro" id="IPR000719">
    <property type="entry name" value="Prot_kinase_dom"/>
</dbReference>
<keyword evidence="1" id="KW-0723">Serine/threonine-protein kinase</keyword>
<dbReference type="HOGENOM" id="CLU_374759_0_0_1"/>
<evidence type="ECO:0000256" key="1">
    <source>
        <dbReference type="ARBA" id="ARBA00022527"/>
    </source>
</evidence>
<dbReference type="GO" id="GO:0005524">
    <property type="term" value="F:ATP binding"/>
    <property type="evidence" value="ECO:0007669"/>
    <property type="project" value="UniProtKB-UniRule"/>
</dbReference>
<keyword evidence="9" id="KW-1185">Reference proteome</keyword>
<reference evidence="9" key="1">
    <citation type="journal article" date="2013" name="PLoS Genet.">
        <title>The genome of Spraguea lophii and the basis of host-microsporidian interactions.</title>
        <authorList>
            <person name="Campbell S.E."/>
            <person name="Williams T.A."/>
            <person name="Yousuf A."/>
            <person name="Soanes D.M."/>
            <person name="Paszkiewicz K.H."/>
            <person name="Williams B.A.P."/>
        </authorList>
    </citation>
    <scope>NUCLEOTIDE SEQUENCE [LARGE SCALE GENOMIC DNA]</scope>
    <source>
        <strain evidence="9">42_110</strain>
    </source>
</reference>
<proteinExistence type="predicted"/>
<dbReference type="VEuPathDB" id="MicrosporidiaDB:SLOPH_1486"/>
<dbReference type="GO" id="GO:0007094">
    <property type="term" value="P:mitotic spindle assembly checkpoint signaling"/>
    <property type="evidence" value="ECO:0007669"/>
    <property type="project" value="TreeGrafter"/>
</dbReference>
<evidence type="ECO:0000256" key="2">
    <source>
        <dbReference type="ARBA" id="ARBA00022679"/>
    </source>
</evidence>
<keyword evidence="2" id="KW-0808">Transferase</keyword>
<dbReference type="SMART" id="SM00220">
    <property type="entry name" value="S_TKc"/>
    <property type="match status" value="1"/>
</dbReference>
<dbReference type="OrthoDB" id="20524at2759"/>
<dbReference type="PANTHER" id="PTHR22974">
    <property type="entry name" value="MIXED LINEAGE PROTEIN KINASE"/>
    <property type="match status" value="1"/>
</dbReference>
<dbReference type="PANTHER" id="PTHR22974:SF21">
    <property type="entry name" value="DUAL SPECIFICITY PROTEIN KINASE TTK"/>
    <property type="match status" value="1"/>
</dbReference>
<organism evidence="8 9">
    <name type="scientific">Spraguea lophii (strain 42_110)</name>
    <name type="common">Microsporidian parasite</name>
    <dbReference type="NCBI Taxonomy" id="1358809"/>
    <lineage>
        <taxon>Eukaryota</taxon>
        <taxon>Fungi</taxon>
        <taxon>Fungi incertae sedis</taxon>
        <taxon>Microsporidia</taxon>
        <taxon>Spragueidae</taxon>
        <taxon>Spraguea</taxon>
    </lineage>
</organism>
<protein>
    <submittedName>
        <fullName evidence="8">Serine/threonine-protein kinase mps1-like protein</fullName>
    </submittedName>
</protein>
<evidence type="ECO:0000259" key="7">
    <source>
        <dbReference type="PROSITE" id="PS50011"/>
    </source>
</evidence>
<dbReference type="GO" id="GO:0033316">
    <property type="term" value="P:meiotic spindle assembly checkpoint signaling"/>
    <property type="evidence" value="ECO:0007669"/>
    <property type="project" value="TreeGrafter"/>
</dbReference>
<evidence type="ECO:0000256" key="6">
    <source>
        <dbReference type="PROSITE-ProRule" id="PRU10141"/>
    </source>
</evidence>
<feature type="binding site" evidence="6">
    <location>
        <position position="455"/>
    </location>
    <ligand>
        <name>ATP</name>
        <dbReference type="ChEBI" id="CHEBI:30616"/>
    </ligand>
</feature>
<evidence type="ECO:0000313" key="8">
    <source>
        <dbReference type="EMBL" id="EPR80007.1"/>
    </source>
</evidence>
<evidence type="ECO:0000256" key="4">
    <source>
        <dbReference type="ARBA" id="ARBA00022777"/>
    </source>
</evidence>
<dbReference type="PROSITE" id="PS00108">
    <property type="entry name" value="PROTEIN_KINASE_ST"/>
    <property type="match status" value="1"/>
</dbReference>
<dbReference type="InterPro" id="IPR011009">
    <property type="entry name" value="Kinase-like_dom_sf"/>
</dbReference>
<dbReference type="InParanoid" id="S7WE03"/>
<dbReference type="AlphaFoldDB" id="S7WE03"/>
<evidence type="ECO:0000256" key="5">
    <source>
        <dbReference type="ARBA" id="ARBA00022840"/>
    </source>
</evidence>
<dbReference type="GO" id="GO:0004712">
    <property type="term" value="F:protein serine/threonine/tyrosine kinase activity"/>
    <property type="evidence" value="ECO:0007669"/>
    <property type="project" value="TreeGrafter"/>
</dbReference>
<dbReference type="Proteomes" id="UP000014978">
    <property type="component" value="Unassembled WGS sequence"/>
</dbReference>
<dbReference type="Gene3D" id="1.10.510.10">
    <property type="entry name" value="Transferase(Phosphotransferase) domain 1"/>
    <property type="match status" value="1"/>
</dbReference>
<dbReference type="GO" id="GO:0004674">
    <property type="term" value="F:protein serine/threonine kinase activity"/>
    <property type="evidence" value="ECO:0007669"/>
    <property type="project" value="UniProtKB-KW"/>
</dbReference>
<dbReference type="PROSITE" id="PS50011">
    <property type="entry name" value="PROTEIN_KINASE_DOM"/>
    <property type="match status" value="1"/>
</dbReference>
<dbReference type="SUPFAM" id="SSF56112">
    <property type="entry name" value="Protein kinase-like (PK-like)"/>
    <property type="match status" value="1"/>
</dbReference>
<feature type="domain" description="Protein kinase" evidence="7">
    <location>
        <begin position="416"/>
        <end position="711"/>
    </location>
</feature>
<dbReference type="GO" id="GO:0000776">
    <property type="term" value="C:kinetochore"/>
    <property type="evidence" value="ECO:0007669"/>
    <property type="project" value="TreeGrafter"/>
</dbReference>
<gene>
    <name evidence="8" type="ORF">SLOPH_1486</name>
</gene>